<evidence type="ECO:0000259" key="1">
    <source>
        <dbReference type="Pfam" id="PF01636"/>
    </source>
</evidence>
<organism evidence="2 4">
    <name type="scientific">Roseovarius indicus</name>
    <dbReference type="NCBI Taxonomy" id="540747"/>
    <lineage>
        <taxon>Bacteria</taxon>
        <taxon>Pseudomonadati</taxon>
        <taxon>Pseudomonadota</taxon>
        <taxon>Alphaproteobacteria</taxon>
        <taxon>Rhodobacterales</taxon>
        <taxon>Roseobacteraceae</taxon>
        <taxon>Roseovarius</taxon>
    </lineage>
</organism>
<proteinExistence type="predicted"/>
<reference evidence="2 4" key="1">
    <citation type="submission" date="2015-04" db="EMBL/GenBank/DDBJ databases">
        <title>The draft genome sequence of Roseovarius indicus B108T.</title>
        <authorList>
            <person name="Li G."/>
            <person name="Lai Q."/>
            <person name="Shao Z."/>
            <person name="Yan P."/>
        </authorList>
    </citation>
    <scope>NUCLEOTIDE SEQUENCE [LARGE SCALE GENOMIC DNA]</scope>
    <source>
        <strain evidence="2 4">B108</strain>
    </source>
</reference>
<gene>
    <name evidence="3" type="ORF">RIdsm_01078</name>
    <name evidence="2" type="ORF">XM52_23145</name>
</gene>
<sequence length="310" mass="34392">MTNDNIERVLDVLRNVDGFADVTPDTVTVQRLGGLTNLVYRVEYAGQSVIVRIPGEGTEAYIDRAVEVHNTNVAARTGVAPRVLWADAATGNLVCDCIEGIVTMTPELFHSRPGSPARAGAALRQLHDAGEPFEFRFELFSMIDDYLKVLSTKDIDLPEGYEKVVAEAEPIKTLLAEKTGALVPSHCDPLCENFLDDGTRMWIVDFEYSGMNDPLWDLGDLSVEAGLTDAQDMEMLTAYFGRAPTDEQLGRTVIYKAMCDLLWTLWGLIQHADDNPAEDFWAYAINRFERCKALMTDPAFPGHIEAVRKG</sequence>
<dbReference type="CDD" id="cd05151">
    <property type="entry name" value="ChoK-like"/>
    <property type="match status" value="1"/>
</dbReference>
<keyword evidence="2" id="KW-0808">Transferase</keyword>
<evidence type="ECO:0000313" key="5">
    <source>
        <dbReference type="Proteomes" id="UP000325785"/>
    </source>
</evidence>
<accession>A0A0T5P2X8</accession>
<feature type="domain" description="Aminoglycoside phosphotransferase" evidence="1">
    <location>
        <begin position="32"/>
        <end position="242"/>
    </location>
</feature>
<dbReference type="Proteomes" id="UP000325785">
    <property type="component" value="Chromosome"/>
</dbReference>
<dbReference type="Pfam" id="PF01636">
    <property type="entry name" value="APH"/>
    <property type="match status" value="1"/>
</dbReference>
<dbReference type="EMBL" id="CP031598">
    <property type="protein sequence ID" value="QEW25292.1"/>
    <property type="molecule type" value="Genomic_DNA"/>
</dbReference>
<dbReference type="AlphaFoldDB" id="A0A0T5P2X8"/>
<dbReference type="PATRIC" id="fig|540747.5.peg.2987"/>
<evidence type="ECO:0000313" key="3">
    <source>
        <dbReference type="EMBL" id="QEW25292.1"/>
    </source>
</evidence>
<dbReference type="PANTHER" id="PTHR22603">
    <property type="entry name" value="CHOLINE/ETHANOALAMINE KINASE"/>
    <property type="match status" value="1"/>
</dbReference>
<name>A0A0T5P2X8_9RHOB</name>
<evidence type="ECO:0000313" key="2">
    <source>
        <dbReference type="EMBL" id="KRS15517.1"/>
    </source>
</evidence>
<dbReference type="Gene3D" id="3.30.200.20">
    <property type="entry name" value="Phosphorylase Kinase, domain 1"/>
    <property type="match status" value="1"/>
</dbReference>
<keyword evidence="4" id="KW-1185">Reference proteome</keyword>
<dbReference type="RefSeq" id="WP_057820048.1">
    <property type="nucleotide sequence ID" value="NZ_CP031598.1"/>
</dbReference>
<dbReference type="GO" id="GO:0006646">
    <property type="term" value="P:phosphatidylethanolamine biosynthetic process"/>
    <property type="evidence" value="ECO:0007669"/>
    <property type="project" value="TreeGrafter"/>
</dbReference>
<evidence type="ECO:0000313" key="4">
    <source>
        <dbReference type="Proteomes" id="UP000051401"/>
    </source>
</evidence>
<dbReference type="Gene3D" id="3.90.1200.10">
    <property type="match status" value="1"/>
</dbReference>
<protein>
    <submittedName>
        <fullName evidence="2">Choline kinase</fullName>
    </submittedName>
    <submittedName>
        <fullName evidence="3">Thiamine kinase</fullName>
    </submittedName>
</protein>
<dbReference type="PANTHER" id="PTHR22603:SF66">
    <property type="entry name" value="ETHANOLAMINE KINASE"/>
    <property type="match status" value="1"/>
</dbReference>
<dbReference type="InterPro" id="IPR002575">
    <property type="entry name" value="Aminoglycoside_PTrfase"/>
</dbReference>
<dbReference type="Proteomes" id="UP000051401">
    <property type="component" value="Unassembled WGS sequence"/>
</dbReference>
<keyword evidence="2" id="KW-0418">Kinase</keyword>
<dbReference type="GO" id="GO:0005737">
    <property type="term" value="C:cytoplasm"/>
    <property type="evidence" value="ECO:0007669"/>
    <property type="project" value="TreeGrafter"/>
</dbReference>
<dbReference type="GO" id="GO:0004305">
    <property type="term" value="F:ethanolamine kinase activity"/>
    <property type="evidence" value="ECO:0007669"/>
    <property type="project" value="TreeGrafter"/>
</dbReference>
<dbReference type="SUPFAM" id="SSF56112">
    <property type="entry name" value="Protein kinase-like (PK-like)"/>
    <property type="match status" value="1"/>
</dbReference>
<reference evidence="3 5" key="2">
    <citation type="submission" date="2018-08" db="EMBL/GenBank/DDBJ databases">
        <title>Genetic Globetrotter - A new plasmid hitch-hiking vast phylogenetic and geographic distances.</title>
        <authorList>
            <person name="Vollmers J."/>
            <person name="Petersen J."/>
        </authorList>
    </citation>
    <scope>NUCLEOTIDE SEQUENCE [LARGE SCALE GENOMIC DNA]</scope>
    <source>
        <strain evidence="3 5">DSM 26383</strain>
    </source>
</reference>
<dbReference type="InterPro" id="IPR011009">
    <property type="entry name" value="Kinase-like_dom_sf"/>
</dbReference>
<dbReference type="STRING" id="540747.SAMN04488031_106180"/>
<dbReference type="KEGG" id="rid:RIdsm_01078"/>
<dbReference type="EMBL" id="LAXI01000021">
    <property type="protein sequence ID" value="KRS15517.1"/>
    <property type="molecule type" value="Genomic_DNA"/>
</dbReference>